<keyword evidence="3" id="KW-1185">Reference proteome</keyword>
<dbReference type="Pfam" id="PF00480">
    <property type="entry name" value="ROK"/>
    <property type="match status" value="1"/>
</dbReference>
<sequence length="331" mass="34333">MYYLGIDLGGTNIAIGLVNEEGEIVERGNAPTGRERSATLILKDMADLALEVMAKAGVGFDQITSVGVGSPGAPDVENGVIIYNNNLGFRNVPVRAELQKYLPLPVYVDNDANCAALAEGLLGAAGGVRHSVTITLGTGIGGGVIIDHKIYSGFNNAGSELGHMVIEASGKLCSCGRRGCWEAYASARGLVEMAREAAAQAPASLLYTMVDGDLSKITAKTPFDAAKQGDAVGAAVVDKYLDYLAVGVVNIINILQPEVIVIGGGVSKEGENLLVPLKEKVARECYGQEGIPTAELRLALLGNDAGIVGAALLGFPPEKRALVSLFGPGRK</sequence>
<dbReference type="InterPro" id="IPR000600">
    <property type="entry name" value="ROK"/>
</dbReference>
<dbReference type="PANTHER" id="PTHR18964:SF149">
    <property type="entry name" value="BIFUNCTIONAL UDP-N-ACETYLGLUCOSAMINE 2-EPIMERASE_N-ACETYLMANNOSAMINE KINASE"/>
    <property type="match status" value="1"/>
</dbReference>
<proteinExistence type="inferred from homology"/>
<organism evidence="2 3">
    <name type="scientific">Capillibacterium thermochitinicola</name>
    <dbReference type="NCBI Taxonomy" id="2699427"/>
    <lineage>
        <taxon>Bacteria</taxon>
        <taxon>Bacillati</taxon>
        <taxon>Bacillota</taxon>
        <taxon>Capillibacterium</taxon>
    </lineage>
</organism>
<dbReference type="EMBL" id="JAAKDE010000019">
    <property type="protein sequence ID" value="MBA2133735.1"/>
    <property type="molecule type" value="Genomic_DNA"/>
</dbReference>
<evidence type="ECO:0000313" key="3">
    <source>
        <dbReference type="Proteomes" id="UP000657177"/>
    </source>
</evidence>
<dbReference type="RefSeq" id="WP_181340205.1">
    <property type="nucleotide sequence ID" value="NZ_JAAKDE010000019.1"/>
</dbReference>
<accession>A0A8J6I0Y8</accession>
<evidence type="ECO:0000256" key="1">
    <source>
        <dbReference type="ARBA" id="ARBA00006479"/>
    </source>
</evidence>
<dbReference type="SUPFAM" id="SSF53067">
    <property type="entry name" value="Actin-like ATPase domain"/>
    <property type="match status" value="1"/>
</dbReference>
<dbReference type="PANTHER" id="PTHR18964">
    <property type="entry name" value="ROK (REPRESSOR, ORF, KINASE) FAMILY"/>
    <property type="match status" value="1"/>
</dbReference>
<dbReference type="Proteomes" id="UP000657177">
    <property type="component" value="Unassembled WGS sequence"/>
</dbReference>
<protein>
    <submittedName>
        <fullName evidence="2">ROK family protein</fullName>
    </submittedName>
</protein>
<gene>
    <name evidence="2" type="ORF">G5B42_09345</name>
</gene>
<dbReference type="AlphaFoldDB" id="A0A8J6I0Y8"/>
<name>A0A8J6I0Y8_9FIRM</name>
<reference evidence="2" key="1">
    <citation type="submission" date="2020-06" db="EMBL/GenBank/DDBJ databases">
        <title>Novel chitinolytic bacterium.</title>
        <authorList>
            <person name="Ungkulpasvich U."/>
            <person name="Kosugi A."/>
            <person name="Uke A."/>
        </authorList>
    </citation>
    <scope>NUCLEOTIDE SEQUENCE</scope>
    <source>
        <strain evidence="2">UUS1-1</strain>
    </source>
</reference>
<comment type="caution">
    <text evidence="2">The sequence shown here is derived from an EMBL/GenBank/DDBJ whole genome shotgun (WGS) entry which is preliminary data.</text>
</comment>
<evidence type="ECO:0000313" key="2">
    <source>
        <dbReference type="EMBL" id="MBA2133735.1"/>
    </source>
</evidence>
<dbReference type="InterPro" id="IPR043129">
    <property type="entry name" value="ATPase_NBD"/>
</dbReference>
<dbReference type="Gene3D" id="3.30.420.40">
    <property type="match status" value="2"/>
</dbReference>
<comment type="similarity">
    <text evidence="1">Belongs to the ROK (NagC/XylR) family.</text>
</comment>